<evidence type="ECO:0000313" key="2">
    <source>
        <dbReference type="Proteomes" id="UP000658720"/>
    </source>
</evidence>
<dbReference type="EMBL" id="JADEVV010000049">
    <property type="protein sequence ID" value="MBE9255103.1"/>
    <property type="molecule type" value="Genomic_DNA"/>
</dbReference>
<sequence length="178" mass="19736">MSEQVLPEQKVIIIAGPNGAGKTTFAEEFLPQEAQCLTFINADLIAAGIAPFEPEQAAFRAGRLMLEEIHNHARRGQNFAFETTLSGRSYARLIPTWQAQGYIVKLFFLQLPSPELAIARVAQRVRAGGHHVPEAVIRRRFAAGLHNLETLYKPVVDEWICYDNSGSEPVLIKKGGKL</sequence>
<keyword evidence="2" id="KW-1185">Reference proteome</keyword>
<gene>
    <name evidence="1" type="ORF">IQ217_14890</name>
</gene>
<name>A0ABR9VUR6_9SYNC</name>
<accession>A0ABR9VUR6</accession>
<dbReference type="Pfam" id="PF13671">
    <property type="entry name" value="AAA_33"/>
    <property type="match status" value="1"/>
</dbReference>
<dbReference type="PANTHER" id="PTHR39206">
    <property type="entry name" value="SLL8004 PROTEIN"/>
    <property type="match status" value="1"/>
</dbReference>
<dbReference type="Proteomes" id="UP000658720">
    <property type="component" value="Unassembled WGS sequence"/>
</dbReference>
<protein>
    <submittedName>
        <fullName evidence="1">Zeta toxin family protein</fullName>
    </submittedName>
</protein>
<proteinExistence type="predicted"/>
<dbReference type="InterPro" id="IPR027417">
    <property type="entry name" value="P-loop_NTPase"/>
</dbReference>
<dbReference type="SUPFAM" id="SSF52540">
    <property type="entry name" value="P-loop containing nucleoside triphosphate hydrolases"/>
    <property type="match status" value="1"/>
</dbReference>
<evidence type="ECO:0000313" key="1">
    <source>
        <dbReference type="EMBL" id="MBE9255103.1"/>
    </source>
</evidence>
<reference evidence="1 2" key="1">
    <citation type="submission" date="2020-10" db="EMBL/GenBank/DDBJ databases">
        <authorList>
            <person name="Castelo-Branco R."/>
            <person name="Eusebio N."/>
            <person name="Adriana R."/>
            <person name="Vieira A."/>
            <person name="Brugerolle De Fraissinette N."/>
            <person name="Rezende De Castro R."/>
            <person name="Schneider M.P."/>
            <person name="Vasconcelos V."/>
            <person name="Leao P.N."/>
        </authorList>
    </citation>
    <scope>NUCLEOTIDE SEQUENCE [LARGE SCALE GENOMIC DNA]</scope>
    <source>
        <strain evidence="1 2">LEGE 00031</strain>
    </source>
</reference>
<dbReference type="Gene3D" id="3.40.50.300">
    <property type="entry name" value="P-loop containing nucleotide triphosphate hydrolases"/>
    <property type="match status" value="1"/>
</dbReference>
<dbReference type="PANTHER" id="PTHR39206:SF1">
    <property type="entry name" value="SLL8004 PROTEIN"/>
    <property type="match status" value="1"/>
</dbReference>
<comment type="caution">
    <text evidence="1">The sequence shown here is derived from an EMBL/GenBank/DDBJ whole genome shotgun (WGS) entry which is preliminary data.</text>
</comment>
<organism evidence="1 2">
    <name type="scientific">Synechocystis salina LEGE 00031</name>
    <dbReference type="NCBI Taxonomy" id="1828736"/>
    <lineage>
        <taxon>Bacteria</taxon>
        <taxon>Bacillati</taxon>
        <taxon>Cyanobacteriota</taxon>
        <taxon>Cyanophyceae</taxon>
        <taxon>Synechococcales</taxon>
        <taxon>Merismopediaceae</taxon>
        <taxon>Synechocystis</taxon>
    </lineage>
</organism>
<dbReference type="RefSeq" id="WP_194020554.1">
    <property type="nucleotide sequence ID" value="NZ_JADEVV010000049.1"/>
</dbReference>